<dbReference type="InterPro" id="IPR045964">
    <property type="entry name" value="DUF6384"/>
</dbReference>
<dbReference type="InParanoid" id="A0A517SBX3"/>
<dbReference type="AlphaFoldDB" id="A0A517SBX3"/>
<feature type="transmembrane region" description="Helical" evidence="1">
    <location>
        <begin position="86"/>
        <end position="104"/>
    </location>
</feature>
<reference evidence="2 3" key="1">
    <citation type="submission" date="2019-02" db="EMBL/GenBank/DDBJ databases">
        <title>Deep-cultivation of Planctomycetes and their phenomic and genomic characterization uncovers novel biology.</title>
        <authorList>
            <person name="Wiegand S."/>
            <person name="Jogler M."/>
            <person name="Boedeker C."/>
            <person name="Pinto D."/>
            <person name="Vollmers J."/>
            <person name="Rivas-Marin E."/>
            <person name="Kohn T."/>
            <person name="Peeters S.H."/>
            <person name="Heuer A."/>
            <person name="Rast P."/>
            <person name="Oberbeckmann S."/>
            <person name="Bunk B."/>
            <person name="Jeske O."/>
            <person name="Meyerdierks A."/>
            <person name="Storesund J.E."/>
            <person name="Kallscheuer N."/>
            <person name="Luecker S."/>
            <person name="Lage O.M."/>
            <person name="Pohl T."/>
            <person name="Merkel B.J."/>
            <person name="Hornburger P."/>
            <person name="Mueller R.-W."/>
            <person name="Bruemmer F."/>
            <person name="Labrenz M."/>
            <person name="Spormann A.M."/>
            <person name="Op den Camp H."/>
            <person name="Overmann J."/>
            <person name="Amann R."/>
            <person name="Jetten M.S.M."/>
            <person name="Mascher T."/>
            <person name="Medema M.H."/>
            <person name="Devos D.P."/>
            <person name="Kaster A.-K."/>
            <person name="Ovreas L."/>
            <person name="Rohde M."/>
            <person name="Galperin M.Y."/>
            <person name="Jogler C."/>
        </authorList>
    </citation>
    <scope>NUCLEOTIDE SEQUENCE [LARGE SCALE GENOMIC DNA]</scope>
    <source>
        <strain evidence="2 3">Pan44</strain>
    </source>
</reference>
<gene>
    <name evidence="2" type="ORF">Pan44_16450</name>
</gene>
<dbReference type="KEGG" id="ccos:Pan44_16450"/>
<evidence type="ECO:0000313" key="2">
    <source>
        <dbReference type="EMBL" id="QDT53622.1"/>
    </source>
</evidence>
<dbReference type="Pfam" id="PF19911">
    <property type="entry name" value="DUF6384"/>
    <property type="match status" value="1"/>
</dbReference>
<dbReference type="Proteomes" id="UP000315700">
    <property type="component" value="Chromosome"/>
</dbReference>
<accession>A0A517SBX3</accession>
<keyword evidence="1" id="KW-1133">Transmembrane helix</keyword>
<name>A0A517SBX3_9PLAN</name>
<organism evidence="2 3">
    <name type="scientific">Caulifigura coniformis</name>
    <dbReference type="NCBI Taxonomy" id="2527983"/>
    <lineage>
        <taxon>Bacteria</taxon>
        <taxon>Pseudomonadati</taxon>
        <taxon>Planctomycetota</taxon>
        <taxon>Planctomycetia</taxon>
        <taxon>Planctomycetales</taxon>
        <taxon>Planctomycetaceae</taxon>
        <taxon>Caulifigura</taxon>
    </lineage>
</organism>
<keyword evidence="1" id="KW-0472">Membrane</keyword>
<proteinExistence type="predicted"/>
<keyword evidence="3" id="KW-1185">Reference proteome</keyword>
<dbReference type="EMBL" id="CP036271">
    <property type="protein sequence ID" value="QDT53622.1"/>
    <property type="molecule type" value="Genomic_DNA"/>
</dbReference>
<keyword evidence="1" id="KW-0812">Transmembrane</keyword>
<evidence type="ECO:0000256" key="1">
    <source>
        <dbReference type="SAM" id="Phobius"/>
    </source>
</evidence>
<evidence type="ECO:0000313" key="3">
    <source>
        <dbReference type="Proteomes" id="UP000315700"/>
    </source>
</evidence>
<protein>
    <submittedName>
        <fullName evidence="2">Uncharacterized protein</fullName>
    </submittedName>
</protein>
<sequence>MLRIMDVARTLRQEREIAREQFNREEARALLRERLKASTEITGSHVTEEEIDAAIESYFNNLHTFHDPPWGVQVFLANLYVRRVQVLIIGIITLVLITGLWLLAGRES</sequence>